<protein>
    <submittedName>
        <fullName evidence="5">Putative ABC transporter substrate-binding protein</fullName>
    </submittedName>
</protein>
<evidence type="ECO:0000256" key="2">
    <source>
        <dbReference type="ARBA" id="ARBA00022448"/>
    </source>
</evidence>
<gene>
    <name evidence="5" type="ordered locus">RER_41470</name>
</gene>
<dbReference type="Gene3D" id="3.40.190.10">
    <property type="entry name" value="Periplasmic binding protein-like II"/>
    <property type="match status" value="2"/>
</dbReference>
<evidence type="ECO:0000313" key="5">
    <source>
        <dbReference type="EMBL" id="BAH34855.1"/>
    </source>
</evidence>
<accession>C1A2M0</accession>
<dbReference type="AlphaFoldDB" id="C1A2M0"/>
<dbReference type="KEGG" id="rer:RER_41470"/>
<dbReference type="InterPro" id="IPR006059">
    <property type="entry name" value="SBP"/>
</dbReference>
<evidence type="ECO:0000256" key="3">
    <source>
        <dbReference type="ARBA" id="ARBA00022729"/>
    </source>
</evidence>
<dbReference type="EMBL" id="AP008957">
    <property type="protein sequence ID" value="BAH34855.1"/>
    <property type="molecule type" value="Genomic_DNA"/>
</dbReference>
<dbReference type="PANTHER" id="PTHR43649:SF34">
    <property type="entry name" value="ABC TRANSPORTER PERIPLASMIC-BINDING PROTEIN YCJN-RELATED"/>
    <property type="match status" value="1"/>
</dbReference>
<dbReference type="Proteomes" id="UP000002204">
    <property type="component" value="Chromosome"/>
</dbReference>
<dbReference type="InterPro" id="IPR050490">
    <property type="entry name" value="Bact_solute-bd_prot1"/>
</dbReference>
<name>C1A2M0_RHOE4</name>
<proteinExistence type="inferred from homology"/>
<comment type="similarity">
    <text evidence="1">Belongs to the bacterial solute-binding protein 1 family.</text>
</comment>
<sequence length="477" mass="50931">MVRRPAESTAPSRRPRRTAVQNKRLQAGQKKKLRVGLLGAATLLLAPLLSACGSDNDDGVVLSFYTAADGAEQYAEAAANCSAASNGAYRVEQKTLPKGADDQRLQLARRLTGNDKSLDLMTLDVVWTAEFAEAGWALPLPDDVASEVSNGTLEGPLESAKWQDQLYAAPLNTNTQLLWYRKDLMPDGQPPQTWDQMIDISEGLAAEGRPSWIGVQGKQYEGLMVWFNTLLASAGGSVVGPDGTTVTVADGDAAQQALTVMKRVATAKGADPSISQGDEASSRLGMESGKSAFQVNWPFVLPGIMENAEKGDLPYIDDKGNVTSENTGNTVLTVNGERNFLAAPYPSVIEGKPAEVTIGGFNVAVAKTSQHPDLAFEALTCLRNEENQRNNAVAGGVPPTLESLYDDPAFQEAYPAWREVRDSLDTASVRPVSPAYQSISTLITATLNPVGNIDPESTVNDLAEQVRKAVNSEGLIP</sequence>
<dbReference type="Pfam" id="PF01547">
    <property type="entry name" value="SBP_bac_1"/>
    <property type="match status" value="1"/>
</dbReference>
<dbReference type="eggNOG" id="COG1653">
    <property type="taxonomic scope" value="Bacteria"/>
</dbReference>
<keyword evidence="3" id="KW-0732">Signal</keyword>
<dbReference type="PANTHER" id="PTHR43649">
    <property type="entry name" value="ARABINOSE-BINDING PROTEIN-RELATED"/>
    <property type="match status" value="1"/>
</dbReference>
<dbReference type="HOGENOM" id="CLU_031285_9_1_11"/>
<evidence type="ECO:0000256" key="4">
    <source>
        <dbReference type="SAM" id="MobiDB-lite"/>
    </source>
</evidence>
<feature type="region of interest" description="Disordered" evidence="4">
    <location>
        <begin position="1"/>
        <end position="24"/>
    </location>
</feature>
<dbReference type="CDD" id="cd14750">
    <property type="entry name" value="PBP2_TMBP"/>
    <property type="match status" value="1"/>
</dbReference>
<reference evidence="6" key="1">
    <citation type="submission" date="2005-03" db="EMBL/GenBank/DDBJ databases">
        <title>Comparison of the complete genome sequences of Rhodococcus erythropolis PR4 and Rhodococcus opacus B4.</title>
        <authorList>
            <person name="Takarada H."/>
            <person name="Sekine M."/>
            <person name="Hosoyama A."/>
            <person name="Yamada R."/>
            <person name="Fujisawa T."/>
            <person name="Omata S."/>
            <person name="Shimizu A."/>
            <person name="Tsukatani N."/>
            <person name="Tanikawa S."/>
            <person name="Fujita N."/>
            <person name="Harayama S."/>
        </authorList>
    </citation>
    <scope>NUCLEOTIDE SEQUENCE [LARGE SCALE GENOMIC DNA]</scope>
    <source>
        <strain evidence="6">PR4 / NBRC 100887</strain>
    </source>
</reference>
<organism evidence="5 6">
    <name type="scientific">Rhodococcus erythropolis (strain PR4 / NBRC 100887)</name>
    <dbReference type="NCBI Taxonomy" id="234621"/>
    <lineage>
        <taxon>Bacteria</taxon>
        <taxon>Bacillati</taxon>
        <taxon>Actinomycetota</taxon>
        <taxon>Actinomycetes</taxon>
        <taxon>Mycobacteriales</taxon>
        <taxon>Nocardiaceae</taxon>
        <taxon>Rhodococcus</taxon>
        <taxon>Rhodococcus erythropolis group</taxon>
    </lineage>
</organism>
<reference evidence="5 6" key="2">
    <citation type="journal article" date="2006" name="Environ. Microbiol.">
        <title>Sequence analysis of three plasmids harboured in Rhodococcus erythropolis strain PR4.</title>
        <authorList>
            <person name="Sekine M."/>
            <person name="Tanikawa S."/>
            <person name="Omata S."/>
            <person name="Saito M."/>
            <person name="Fujisawa T."/>
            <person name="Tsukatani N."/>
            <person name="Tajima T."/>
            <person name="Sekigawa T."/>
            <person name="Kosugi H."/>
            <person name="Matsuo Y."/>
            <person name="Nishiko R."/>
            <person name="Imamura K."/>
            <person name="Ito M."/>
            <person name="Narita H."/>
            <person name="Tago S."/>
            <person name="Fujita N."/>
            <person name="Harayama S."/>
        </authorList>
    </citation>
    <scope>NUCLEOTIDE SEQUENCE [LARGE SCALE GENOMIC DNA]</scope>
    <source>
        <strain evidence="6">PR4 / NBRC 100887</strain>
    </source>
</reference>
<dbReference type="SUPFAM" id="SSF53850">
    <property type="entry name" value="Periplasmic binding protein-like II"/>
    <property type="match status" value="1"/>
</dbReference>
<keyword evidence="2" id="KW-0813">Transport</keyword>
<evidence type="ECO:0000256" key="1">
    <source>
        <dbReference type="ARBA" id="ARBA00008520"/>
    </source>
</evidence>
<evidence type="ECO:0000313" key="6">
    <source>
        <dbReference type="Proteomes" id="UP000002204"/>
    </source>
</evidence>